<dbReference type="RefSeq" id="WP_037279191.1">
    <property type="nucleotide sequence ID" value="NZ_KK088560.1"/>
</dbReference>
<protein>
    <submittedName>
        <fullName evidence="2">50S ribosomal protein acetyltransferase</fullName>
    </submittedName>
</protein>
<reference evidence="2 3" key="1">
    <citation type="submission" date="2013-02" db="EMBL/GenBank/DDBJ databases">
        <authorList>
            <person name="Fiebig A."/>
            <person name="Goeker M."/>
            <person name="Klenk H.-P.P."/>
        </authorList>
    </citation>
    <scope>NUCLEOTIDE SEQUENCE [LARGE SCALE GENOMIC DNA]</scope>
    <source>
        <strain evidence="2 3">DSM 19309</strain>
    </source>
</reference>
<feature type="domain" description="N-acetyltransferase" evidence="1">
    <location>
        <begin position="9"/>
        <end position="160"/>
    </location>
</feature>
<keyword evidence="2" id="KW-0687">Ribonucleoprotein</keyword>
<dbReference type="Pfam" id="PF13302">
    <property type="entry name" value="Acetyltransf_3"/>
    <property type="match status" value="1"/>
</dbReference>
<dbReference type="EMBL" id="AOSK01000130">
    <property type="protein sequence ID" value="EYD73599.1"/>
    <property type="molecule type" value="Genomic_DNA"/>
</dbReference>
<keyword evidence="2" id="KW-0808">Transferase</keyword>
<dbReference type="AlphaFoldDB" id="A0A017HIK9"/>
<keyword evidence="2" id="KW-0689">Ribosomal protein</keyword>
<dbReference type="InterPro" id="IPR051531">
    <property type="entry name" value="N-acetyltransferase"/>
</dbReference>
<name>A0A017HIK9_9RHOB</name>
<evidence type="ECO:0000313" key="3">
    <source>
        <dbReference type="Proteomes" id="UP000019666"/>
    </source>
</evidence>
<dbReference type="GO" id="GO:0005840">
    <property type="term" value="C:ribosome"/>
    <property type="evidence" value="ECO:0007669"/>
    <property type="project" value="UniProtKB-KW"/>
</dbReference>
<evidence type="ECO:0000313" key="2">
    <source>
        <dbReference type="EMBL" id="EYD73599.1"/>
    </source>
</evidence>
<keyword evidence="3" id="KW-1185">Reference proteome</keyword>
<comment type="caution">
    <text evidence="2">The sequence shown here is derived from an EMBL/GenBank/DDBJ whole genome shotgun (WGS) entry which is preliminary data.</text>
</comment>
<dbReference type="HOGENOM" id="CLU_013985_3_4_5"/>
<dbReference type="PROSITE" id="PS51186">
    <property type="entry name" value="GNAT"/>
    <property type="match status" value="1"/>
</dbReference>
<organism evidence="2 3">
    <name type="scientific">Rubellimicrobium mesophilum DSM 19309</name>
    <dbReference type="NCBI Taxonomy" id="442562"/>
    <lineage>
        <taxon>Bacteria</taxon>
        <taxon>Pseudomonadati</taxon>
        <taxon>Pseudomonadota</taxon>
        <taxon>Alphaproteobacteria</taxon>
        <taxon>Rhodobacterales</taxon>
        <taxon>Roseobacteraceae</taxon>
        <taxon>Rubellimicrobium</taxon>
    </lineage>
</organism>
<dbReference type="SUPFAM" id="SSF55729">
    <property type="entry name" value="Acyl-CoA N-acyltransferases (Nat)"/>
    <property type="match status" value="1"/>
</dbReference>
<accession>A0A017HIK9</accession>
<dbReference type="PANTHER" id="PTHR43792">
    <property type="entry name" value="GNAT FAMILY, PUTATIVE (AFU_ORTHOLOGUE AFUA_3G00765)-RELATED-RELATED"/>
    <property type="match status" value="1"/>
</dbReference>
<dbReference type="Gene3D" id="3.40.630.30">
    <property type="match status" value="1"/>
</dbReference>
<evidence type="ECO:0000259" key="1">
    <source>
        <dbReference type="PROSITE" id="PS51186"/>
    </source>
</evidence>
<dbReference type="InterPro" id="IPR000182">
    <property type="entry name" value="GNAT_dom"/>
</dbReference>
<sequence length="166" mass="18566">MRVLRTARLALRPIEEADLSTLVERINDFEIARWLSVVPFPYTQADAKWFLAHARDDAGKVWVIDDGQLRGIIGLGHEFGYWLERGAWGRGLATEAGRAVLGWHFAQPGAGEVFAGHFLGNDRSANVLAKLGFEPVGLRLSPCRARGHEVHSRLMRLTPDRWASRA</sequence>
<dbReference type="Proteomes" id="UP000019666">
    <property type="component" value="Unassembled WGS sequence"/>
</dbReference>
<gene>
    <name evidence="2" type="ORF">Rumeso_04720</name>
</gene>
<dbReference type="PANTHER" id="PTHR43792:SF16">
    <property type="entry name" value="N-ACETYLTRANSFERASE DOMAIN-CONTAINING PROTEIN"/>
    <property type="match status" value="1"/>
</dbReference>
<proteinExistence type="predicted"/>
<dbReference type="InterPro" id="IPR016181">
    <property type="entry name" value="Acyl_CoA_acyltransferase"/>
</dbReference>
<dbReference type="GO" id="GO:0016747">
    <property type="term" value="F:acyltransferase activity, transferring groups other than amino-acyl groups"/>
    <property type="evidence" value="ECO:0007669"/>
    <property type="project" value="InterPro"/>
</dbReference>
<dbReference type="STRING" id="442562.Rumeso_04720"/>